<evidence type="ECO:0000256" key="1">
    <source>
        <dbReference type="PROSITE-ProRule" id="PRU00047"/>
    </source>
</evidence>
<dbReference type="InterPro" id="IPR036875">
    <property type="entry name" value="Znf_CCHC_sf"/>
</dbReference>
<dbReference type="GO" id="GO:0008270">
    <property type="term" value="F:zinc ion binding"/>
    <property type="evidence" value="ECO:0007669"/>
    <property type="project" value="UniProtKB-KW"/>
</dbReference>
<dbReference type="SUPFAM" id="SSF57756">
    <property type="entry name" value="Retrovirus zinc finger-like domains"/>
    <property type="match status" value="2"/>
</dbReference>
<dbReference type="GO" id="GO:0003676">
    <property type="term" value="F:nucleic acid binding"/>
    <property type="evidence" value="ECO:0007669"/>
    <property type="project" value="InterPro"/>
</dbReference>
<evidence type="ECO:0000256" key="2">
    <source>
        <dbReference type="SAM" id="Coils"/>
    </source>
</evidence>
<keyword evidence="2" id="KW-0175">Coiled coil</keyword>
<dbReference type="SMART" id="SM00343">
    <property type="entry name" value="ZnF_C2HC"/>
    <property type="match status" value="3"/>
</dbReference>
<dbReference type="EMBL" id="CM029050">
    <property type="protein sequence ID" value="KAG2566334.1"/>
    <property type="molecule type" value="Genomic_DNA"/>
</dbReference>
<organism evidence="5 6">
    <name type="scientific">Panicum virgatum</name>
    <name type="common">Blackwell switchgrass</name>
    <dbReference type="NCBI Taxonomy" id="38727"/>
    <lineage>
        <taxon>Eukaryota</taxon>
        <taxon>Viridiplantae</taxon>
        <taxon>Streptophyta</taxon>
        <taxon>Embryophyta</taxon>
        <taxon>Tracheophyta</taxon>
        <taxon>Spermatophyta</taxon>
        <taxon>Magnoliopsida</taxon>
        <taxon>Liliopsida</taxon>
        <taxon>Poales</taxon>
        <taxon>Poaceae</taxon>
        <taxon>PACMAD clade</taxon>
        <taxon>Panicoideae</taxon>
        <taxon>Panicodae</taxon>
        <taxon>Paniceae</taxon>
        <taxon>Panicinae</taxon>
        <taxon>Panicum</taxon>
        <taxon>Panicum sect. Hiantes</taxon>
    </lineage>
</organism>
<evidence type="ECO:0000313" key="6">
    <source>
        <dbReference type="Proteomes" id="UP000823388"/>
    </source>
</evidence>
<dbReference type="Proteomes" id="UP000823388">
    <property type="component" value="Chromosome 7N"/>
</dbReference>
<comment type="caution">
    <text evidence="5">The sequence shown here is derived from an EMBL/GenBank/DDBJ whole genome shotgun (WGS) entry which is preliminary data.</text>
</comment>
<dbReference type="Pfam" id="PF00098">
    <property type="entry name" value="zf-CCHC"/>
    <property type="match status" value="1"/>
</dbReference>
<dbReference type="Gene3D" id="4.10.60.10">
    <property type="entry name" value="Zinc finger, CCHC-type"/>
    <property type="match status" value="2"/>
</dbReference>
<feature type="compositionally biased region" description="Polar residues" evidence="3">
    <location>
        <begin position="120"/>
        <end position="130"/>
    </location>
</feature>
<feature type="region of interest" description="Disordered" evidence="3">
    <location>
        <begin position="120"/>
        <end position="164"/>
    </location>
</feature>
<keyword evidence="1" id="KW-0479">Metal-binding</keyword>
<dbReference type="AlphaFoldDB" id="A0A8T0Q7L9"/>
<accession>A0A8T0Q7L9</accession>
<reference evidence="5" key="1">
    <citation type="submission" date="2020-05" db="EMBL/GenBank/DDBJ databases">
        <title>WGS assembly of Panicum virgatum.</title>
        <authorList>
            <person name="Lovell J.T."/>
            <person name="Jenkins J."/>
            <person name="Shu S."/>
            <person name="Juenger T.E."/>
            <person name="Schmutz J."/>
        </authorList>
    </citation>
    <scope>NUCLEOTIDE SEQUENCE</scope>
    <source>
        <strain evidence="5">AP13</strain>
    </source>
</reference>
<proteinExistence type="predicted"/>
<sequence>MSTSYEVPFESLVSDGSNYASWSIHVCKHLRKLGPFAERVVVASILPPNFNWKNVDITNKREMDCMQLNALVTDYFLSNVCAEINDIILENEEMRENAYLIWKFLKNLYDQNCSVSSVTSTAHQESSVKSQENKDSKGIDSTPKISANPEVPNSEPGSSGLENNAEICQSDDESASNCSAQSHYGHHQCFMATAEDNSDSDIDSVSKKSRETIFGLMKKVIKQDQEIKKQKKVLNKKDDEIKCLALVEERNHALKTELDELTSKHMDLQNLHQKLKCSNDQLVDSFVNLEVAHEVIVTMVKSYKQIDNTCSQNENKEKQSWYEQVVVKDCNDDLALENEVLKQEVERLSQDLSKLKGKSVVQPSQDNRETMVKKLEKGSTGQNSCKLIHKSKESKSQARKKNMDHIKCYKCSNMEHYASVCSIKIEGQQTLSKRQRSLAKRRCFGCCKMGHRIATCPDKSSKIESSGLFNPEVPVLKSQRHFRPNKGFEKAQEKYLERKAVKENKDKPLSNIKHKVCYTCREKGHLGKDCPNGNSPKPNLINNVPSCYKRPSNGFGAGRMMSSSTTWPKAIWQLLRDALWTWRI</sequence>
<feature type="domain" description="CCHC-type" evidence="4">
    <location>
        <begin position="517"/>
        <end position="532"/>
    </location>
</feature>
<gene>
    <name evidence="5" type="ORF">PVAP13_7NG196134</name>
</gene>
<dbReference type="InterPro" id="IPR001878">
    <property type="entry name" value="Znf_CCHC"/>
</dbReference>
<evidence type="ECO:0000313" key="5">
    <source>
        <dbReference type="EMBL" id="KAG2566334.1"/>
    </source>
</evidence>
<protein>
    <recommendedName>
        <fullName evidence="4">CCHC-type domain-containing protein</fullName>
    </recommendedName>
</protein>
<keyword evidence="1" id="KW-0863">Zinc-finger</keyword>
<evidence type="ECO:0000256" key="3">
    <source>
        <dbReference type="SAM" id="MobiDB-lite"/>
    </source>
</evidence>
<feature type="coiled-coil region" evidence="2">
    <location>
        <begin position="331"/>
        <end position="358"/>
    </location>
</feature>
<name>A0A8T0Q7L9_PANVG</name>
<keyword evidence="1" id="KW-0862">Zinc</keyword>
<feature type="coiled-coil region" evidence="2">
    <location>
        <begin position="244"/>
        <end position="278"/>
    </location>
</feature>
<evidence type="ECO:0000259" key="4">
    <source>
        <dbReference type="PROSITE" id="PS50158"/>
    </source>
</evidence>
<keyword evidence="6" id="KW-1185">Reference proteome</keyword>
<dbReference type="PROSITE" id="PS50158">
    <property type="entry name" value="ZF_CCHC"/>
    <property type="match status" value="1"/>
</dbReference>